<feature type="domain" description="GFO/IDH/MocA-like oxidoreductase" evidence="1">
    <location>
        <begin position="15"/>
        <end position="114"/>
    </location>
</feature>
<protein>
    <submittedName>
        <fullName evidence="2">Gfo/Idh/MocA family oxidoreductase</fullName>
    </submittedName>
</protein>
<name>A0ABD5V921_9EURY</name>
<evidence type="ECO:0000259" key="1">
    <source>
        <dbReference type="Pfam" id="PF22725"/>
    </source>
</evidence>
<evidence type="ECO:0000313" key="2">
    <source>
        <dbReference type="EMBL" id="MFC6907211.1"/>
    </source>
</evidence>
<dbReference type="RefSeq" id="WP_340605804.1">
    <property type="nucleotide sequence ID" value="NZ_JBBMXV010000011.1"/>
</dbReference>
<keyword evidence="3" id="KW-1185">Reference proteome</keyword>
<dbReference type="SUPFAM" id="SSF55347">
    <property type="entry name" value="Glyceraldehyde-3-phosphate dehydrogenase-like, C-terminal domain"/>
    <property type="match status" value="1"/>
</dbReference>
<dbReference type="Pfam" id="PF22725">
    <property type="entry name" value="GFO_IDH_MocA_C3"/>
    <property type="match status" value="1"/>
</dbReference>
<evidence type="ECO:0000313" key="3">
    <source>
        <dbReference type="Proteomes" id="UP001596312"/>
    </source>
</evidence>
<gene>
    <name evidence="2" type="ORF">ACFQGH_18680</name>
</gene>
<dbReference type="Proteomes" id="UP001596312">
    <property type="component" value="Unassembled WGS sequence"/>
</dbReference>
<sequence>MLSSLSGIVYSIVFITGKIAQKWRLYHRNMDDWRMDSDLSGGGHLLNVGSHLIDAILWMTELTPTHVNADIVFHDKEQIFDKQSSITIEFDNGAIANISDTGIIPRTREHIHIWDDNGAVYLKGRE</sequence>
<organism evidence="2 3">
    <name type="scientific">Halalkalicoccus tibetensis</name>
    <dbReference type="NCBI Taxonomy" id="175632"/>
    <lineage>
        <taxon>Archaea</taxon>
        <taxon>Methanobacteriati</taxon>
        <taxon>Methanobacteriota</taxon>
        <taxon>Stenosarchaea group</taxon>
        <taxon>Halobacteria</taxon>
        <taxon>Halobacteriales</taxon>
        <taxon>Halococcaceae</taxon>
        <taxon>Halalkalicoccus</taxon>
    </lineage>
</organism>
<accession>A0ABD5V921</accession>
<comment type="caution">
    <text evidence="2">The sequence shown here is derived from an EMBL/GenBank/DDBJ whole genome shotgun (WGS) entry which is preliminary data.</text>
</comment>
<dbReference type="Gene3D" id="3.30.360.10">
    <property type="entry name" value="Dihydrodipicolinate Reductase, domain 2"/>
    <property type="match status" value="1"/>
</dbReference>
<reference evidence="2 3" key="1">
    <citation type="journal article" date="2019" name="Int. J. Syst. Evol. Microbiol.">
        <title>The Global Catalogue of Microorganisms (GCM) 10K type strain sequencing project: providing services to taxonomists for standard genome sequencing and annotation.</title>
        <authorList>
            <consortium name="The Broad Institute Genomics Platform"/>
            <consortium name="The Broad Institute Genome Sequencing Center for Infectious Disease"/>
            <person name="Wu L."/>
            <person name="Ma J."/>
        </authorList>
    </citation>
    <scope>NUCLEOTIDE SEQUENCE [LARGE SCALE GENOMIC DNA]</scope>
    <source>
        <strain evidence="2 3">CGMCC 1.3240</strain>
    </source>
</reference>
<dbReference type="InterPro" id="IPR055170">
    <property type="entry name" value="GFO_IDH_MocA-like_dom"/>
</dbReference>
<dbReference type="AlphaFoldDB" id="A0ABD5V921"/>
<proteinExistence type="predicted"/>
<dbReference type="EMBL" id="JBHSXQ010000011">
    <property type="protein sequence ID" value="MFC6907211.1"/>
    <property type="molecule type" value="Genomic_DNA"/>
</dbReference>